<evidence type="ECO:0000256" key="2">
    <source>
        <dbReference type="ARBA" id="ARBA00006434"/>
    </source>
</evidence>
<dbReference type="PANTHER" id="PTHR48086:SF7">
    <property type="entry name" value="SODIUM-SOLUTE SYMPORTER-RELATED"/>
    <property type="match status" value="1"/>
</dbReference>
<keyword evidence="6 7" id="KW-0472">Membrane</keyword>
<dbReference type="PROSITE" id="PS50283">
    <property type="entry name" value="NA_SOLUT_SYMP_3"/>
    <property type="match status" value="1"/>
</dbReference>
<feature type="transmembrane region" description="Helical" evidence="7">
    <location>
        <begin position="84"/>
        <end position="102"/>
    </location>
</feature>
<feature type="transmembrane region" description="Helical" evidence="7">
    <location>
        <begin position="122"/>
        <end position="146"/>
    </location>
</feature>
<sequence length="256" mass="26793">PPLANHKISINQLGYKALDPDNWTFSTTFTVPPPGPLAEDLSTPRRWAYVVDDRHDVCPPSPRPAIAVGGCKGKMGAMVTDTPVLVGLGLYVLIMLGIGLYASRKVRGAADFIVAGKRLSLVLCTGTLAATWFGAGLCIGAASAAYSGGMMAVVPDPFGAALCLFLAGLFYVRLMRRMGLMTVASFFTSRFDGRAGLLASLCTIPAYVGWVAALMVAFGRILQSIAGLDPTIGILVAAAVVLAYTFAGGMWAVTLT</sequence>
<comment type="similarity">
    <text evidence="2">Belongs to the sodium:solute symporter (SSF) (TC 2.A.21) family.</text>
</comment>
<evidence type="ECO:0000256" key="6">
    <source>
        <dbReference type="ARBA" id="ARBA00023136"/>
    </source>
</evidence>
<dbReference type="InterPro" id="IPR001734">
    <property type="entry name" value="Na/solute_symporter"/>
</dbReference>
<proteinExistence type="inferred from homology"/>
<name>A0A382ZRU2_9ZZZZ</name>
<gene>
    <name evidence="8" type="ORF">METZ01_LOCUS450222</name>
</gene>
<dbReference type="Pfam" id="PF00474">
    <property type="entry name" value="SSF"/>
    <property type="match status" value="1"/>
</dbReference>
<feature type="transmembrane region" description="Helical" evidence="7">
    <location>
        <begin position="195"/>
        <end position="219"/>
    </location>
</feature>
<feature type="transmembrane region" description="Helical" evidence="7">
    <location>
        <begin position="231"/>
        <end position="253"/>
    </location>
</feature>
<keyword evidence="5 7" id="KW-1133">Transmembrane helix</keyword>
<evidence type="ECO:0000256" key="1">
    <source>
        <dbReference type="ARBA" id="ARBA00004141"/>
    </source>
</evidence>
<feature type="non-terminal residue" evidence="8">
    <location>
        <position position="1"/>
    </location>
</feature>
<organism evidence="8">
    <name type="scientific">marine metagenome</name>
    <dbReference type="NCBI Taxonomy" id="408172"/>
    <lineage>
        <taxon>unclassified sequences</taxon>
        <taxon>metagenomes</taxon>
        <taxon>ecological metagenomes</taxon>
    </lineage>
</organism>
<dbReference type="InterPro" id="IPR038377">
    <property type="entry name" value="Na/Glc_symporter_sf"/>
</dbReference>
<dbReference type="EMBL" id="UINC01185585">
    <property type="protein sequence ID" value="SVD97368.1"/>
    <property type="molecule type" value="Genomic_DNA"/>
</dbReference>
<evidence type="ECO:0000313" key="8">
    <source>
        <dbReference type="EMBL" id="SVD97368.1"/>
    </source>
</evidence>
<protein>
    <submittedName>
        <fullName evidence="8">Uncharacterized protein</fullName>
    </submittedName>
</protein>
<dbReference type="Gene3D" id="1.20.1730.10">
    <property type="entry name" value="Sodium/glucose cotransporter"/>
    <property type="match status" value="1"/>
</dbReference>
<evidence type="ECO:0000256" key="3">
    <source>
        <dbReference type="ARBA" id="ARBA00022448"/>
    </source>
</evidence>
<evidence type="ECO:0000256" key="4">
    <source>
        <dbReference type="ARBA" id="ARBA00022692"/>
    </source>
</evidence>
<dbReference type="GO" id="GO:0022857">
    <property type="term" value="F:transmembrane transporter activity"/>
    <property type="evidence" value="ECO:0007669"/>
    <property type="project" value="InterPro"/>
</dbReference>
<comment type="subcellular location">
    <subcellularLocation>
        <location evidence="1">Membrane</location>
        <topology evidence="1">Multi-pass membrane protein</topology>
    </subcellularLocation>
</comment>
<dbReference type="GO" id="GO:0005886">
    <property type="term" value="C:plasma membrane"/>
    <property type="evidence" value="ECO:0007669"/>
    <property type="project" value="TreeGrafter"/>
</dbReference>
<accession>A0A382ZRU2</accession>
<feature type="non-terminal residue" evidence="8">
    <location>
        <position position="256"/>
    </location>
</feature>
<reference evidence="8" key="1">
    <citation type="submission" date="2018-05" db="EMBL/GenBank/DDBJ databases">
        <authorList>
            <person name="Lanie J.A."/>
            <person name="Ng W.-L."/>
            <person name="Kazmierczak K.M."/>
            <person name="Andrzejewski T.M."/>
            <person name="Davidsen T.M."/>
            <person name="Wayne K.J."/>
            <person name="Tettelin H."/>
            <person name="Glass J.I."/>
            <person name="Rusch D."/>
            <person name="Podicherti R."/>
            <person name="Tsui H.-C.T."/>
            <person name="Winkler M.E."/>
        </authorList>
    </citation>
    <scope>NUCLEOTIDE SEQUENCE</scope>
</reference>
<evidence type="ECO:0000256" key="5">
    <source>
        <dbReference type="ARBA" id="ARBA00022989"/>
    </source>
</evidence>
<keyword evidence="3" id="KW-0813">Transport</keyword>
<feature type="transmembrane region" description="Helical" evidence="7">
    <location>
        <begin position="158"/>
        <end position="174"/>
    </location>
</feature>
<keyword evidence="4 7" id="KW-0812">Transmembrane</keyword>
<dbReference type="InterPro" id="IPR050277">
    <property type="entry name" value="Sodium:Solute_Symporter"/>
</dbReference>
<dbReference type="PANTHER" id="PTHR48086">
    <property type="entry name" value="SODIUM/PROLINE SYMPORTER-RELATED"/>
    <property type="match status" value="1"/>
</dbReference>
<evidence type="ECO:0000256" key="7">
    <source>
        <dbReference type="SAM" id="Phobius"/>
    </source>
</evidence>
<dbReference type="AlphaFoldDB" id="A0A382ZRU2"/>